<gene>
    <name evidence="9" type="primary">fcl</name>
    <name evidence="11" type="ORF">SAMN05216233_13012</name>
</gene>
<keyword evidence="12" id="KW-1185">Reference proteome</keyword>
<comment type="function">
    <text evidence="9">Catalyzes the two-step NADP-dependent conversion of GDP-4-dehydro-6-deoxy-D-mannose to GDP-fucose, involving an epimerase and a reductase reaction.</text>
</comment>
<dbReference type="InterPro" id="IPR001509">
    <property type="entry name" value="Epimerase_deHydtase"/>
</dbReference>
<keyword evidence="4 9" id="KW-0521">NADP</keyword>
<dbReference type="Gene3D" id="3.40.50.720">
    <property type="entry name" value="NAD(P)-binding Rossmann-like Domain"/>
    <property type="match status" value="2"/>
</dbReference>
<feature type="active site" description="Proton donor/acceptor" evidence="9">
    <location>
        <position position="137"/>
    </location>
</feature>
<dbReference type="InterPro" id="IPR036291">
    <property type="entry name" value="NAD(P)-bd_dom_sf"/>
</dbReference>
<feature type="domain" description="NAD-dependent epimerase/dehydratase" evidence="10">
    <location>
        <begin position="7"/>
        <end position="204"/>
    </location>
</feature>
<dbReference type="Pfam" id="PF01370">
    <property type="entry name" value="Epimerase"/>
    <property type="match status" value="2"/>
</dbReference>
<name>A0A1G5JFK7_9BACT</name>
<dbReference type="PANTHER" id="PTHR43238">
    <property type="entry name" value="GDP-L-FUCOSE SYNTHASE"/>
    <property type="match status" value="1"/>
</dbReference>
<evidence type="ECO:0000313" key="12">
    <source>
        <dbReference type="Proteomes" id="UP000198870"/>
    </source>
</evidence>
<dbReference type="AlphaFoldDB" id="A0A1G5JFK7"/>
<dbReference type="HAMAP" id="MF_00956">
    <property type="entry name" value="GDP_fucose_synth"/>
    <property type="match status" value="1"/>
</dbReference>
<feature type="binding site" evidence="9">
    <location>
        <position position="329"/>
    </location>
    <ligand>
        <name>substrate</name>
    </ligand>
</feature>
<feature type="binding site" evidence="9">
    <location>
        <begin position="11"/>
        <end position="17"/>
    </location>
    <ligand>
        <name>NADP(+)</name>
        <dbReference type="ChEBI" id="CHEBI:58349"/>
    </ligand>
</feature>
<feature type="binding site" evidence="9">
    <location>
        <begin position="164"/>
        <end position="167"/>
    </location>
    <ligand>
        <name>NADP(+)</name>
        <dbReference type="ChEBI" id="CHEBI:58349"/>
    </ligand>
</feature>
<dbReference type="EMBL" id="FMUX01000030">
    <property type="protein sequence ID" value="SCY87146.1"/>
    <property type="molecule type" value="Genomic_DNA"/>
</dbReference>
<evidence type="ECO:0000256" key="5">
    <source>
        <dbReference type="ARBA" id="ARBA00023002"/>
    </source>
</evidence>
<evidence type="ECO:0000256" key="8">
    <source>
        <dbReference type="ARBA" id="ARBA00051935"/>
    </source>
</evidence>
<proteinExistence type="inferred from homology"/>
<dbReference type="GO" id="GO:0050577">
    <property type="term" value="F:GDP-L-fucose synthase activity"/>
    <property type="evidence" value="ECO:0007669"/>
    <property type="project" value="UniProtKB-UniRule"/>
</dbReference>
<comment type="pathway">
    <text evidence="1 9">Nucleotide-sugar biosynthesis; GDP-L-fucose biosynthesis via de novo pathway; GDP-L-fucose from GDP-alpha-D-mannose: step 2/2.</text>
</comment>
<keyword evidence="5 9" id="KW-0560">Oxidoreductase</keyword>
<comment type="catalytic activity">
    <reaction evidence="8 9">
        <text>GDP-beta-L-fucose + NADP(+) = GDP-4-dehydro-alpha-D-rhamnose + NADPH + H(+)</text>
        <dbReference type="Rhea" id="RHEA:18885"/>
        <dbReference type="ChEBI" id="CHEBI:15378"/>
        <dbReference type="ChEBI" id="CHEBI:57273"/>
        <dbReference type="ChEBI" id="CHEBI:57783"/>
        <dbReference type="ChEBI" id="CHEBI:57964"/>
        <dbReference type="ChEBI" id="CHEBI:58349"/>
        <dbReference type="EC" id="1.1.1.271"/>
    </reaction>
</comment>
<dbReference type="STRING" id="419481.SAMN05216233_13012"/>
<evidence type="ECO:0000259" key="10">
    <source>
        <dbReference type="Pfam" id="PF01370"/>
    </source>
</evidence>
<evidence type="ECO:0000256" key="3">
    <source>
        <dbReference type="ARBA" id="ARBA00012371"/>
    </source>
</evidence>
<feature type="binding site" evidence="9">
    <location>
        <position position="266"/>
    </location>
    <ligand>
        <name>substrate</name>
    </ligand>
</feature>
<feature type="site" description="Important for catalytic activity" evidence="9">
    <location>
        <position position="110"/>
    </location>
</feature>
<dbReference type="Gene3D" id="3.90.25.10">
    <property type="entry name" value="UDP-galactose 4-epimerase, domain 1"/>
    <property type="match status" value="2"/>
</dbReference>
<reference evidence="11 12" key="1">
    <citation type="submission" date="2016-10" db="EMBL/GenBank/DDBJ databases">
        <authorList>
            <person name="de Groot N.N."/>
        </authorList>
    </citation>
    <scope>NUCLEOTIDE SEQUENCE [LARGE SCALE GENOMIC DNA]</scope>
    <source>
        <strain evidence="11 12">AA1</strain>
    </source>
</reference>
<evidence type="ECO:0000256" key="1">
    <source>
        <dbReference type="ARBA" id="ARBA00004883"/>
    </source>
</evidence>
<feature type="binding site" evidence="9">
    <location>
        <position position="188"/>
    </location>
    <ligand>
        <name>substrate</name>
    </ligand>
</feature>
<dbReference type="UniPathway" id="UPA00128">
    <property type="reaction ID" value="UER00191"/>
</dbReference>
<dbReference type="GO" id="GO:0016853">
    <property type="term" value="F:isomerase activity"/>
    <property type="evidence" value="ECO:0007669"/>
    <property type="project" value="UniProtKB-KW"/>
</dbReference>
<protein>
    <recommendedName>
        <fullName evidence="3 9">GDP-L-fucose synthase</fullName>
        <ecNumber evidence="3 9">1.1.1.271</ecNumber>
    </recommendedName>
    <alternativeName>
        <fullName evidence="9">GDP-4-keto-6-deoxy-D-mannose-3,5-epimerase-4-reductase</fullName>
    </alternativeName>
</protein>
<dbReference type="InterPro" id="IPR028614">
    <property type="entry name" value="GDP_fucose/colitose_synth"/>
</dbReference>
<evidence type="ECO:0000256" key="6">
    <source>
        <dbReference type="ARBA" id="ARBA00023235"/>
    </source>
</evidence>
<feature type="binding site" evidence="9">
    <location>
        <position position="259"/>
    </location>
    <ligand>
        <name>substrate</name>
    </ligand>
</feature>
<evidence type="ECO:0000256" key="9">
    <source>
        <dbReference type="HAMAP-Rule" id="MF_00956"/>
    </source>
</evidence>
<dbReference type="OrthoDB" id="9811425at2"/>
<dbReference type="GO" id="GO:0042351">
    <property type="term" value="P:'de novo' GDP-L-fucose biosynthetic process"/>
    <property type="evidence" value="ECO:0007669"/>
    <property type="project" value="UniProtKB-UniRule"/>
</dbReference>
<dbReference type="CDD" id="cd05239">
    <property type="entry name" value="GDP_FS_SDR_e"/>
    <property type="match status" value="1"/>
</dbReference>
<feature type="site" description="Important for catalytic activity" evidence="9">
    <location>
        <position position="108"/>
    </location>
</feature>
<dbReference type="EC" id="1.1.1.271" evidence="3 9"/>
<comment type="similarity">
    <text evidence="2 9">Belongs to the NAD(P)-dependent epimerase/dehydratase family. Fucose synthase subfamily.</text>
</comment>
<dbReference type="GO" id="GO:0070401">
    <property type="term" value="F:NADP+ binding"/>
    <property type="evidence" value="ECO:0007669"/>
    <property type="project" value="UniProtKB-UniRule"/>
</dbReference>
<dbReference type="Proteomes" id="UP000198870">
    <property type="component" value="Unassembled WGS sequence"/>
</dbReference>
<evidence type="ECO:0000313" key="11">
    <source>
        <dbReference type="EMBL" id="SCY87146.1"/>
    </source>
</evidence>
<keyword evidence="6 9" id="KW-0413">Isomerase</keyword>
<evidence type="ECO:0000256" key="4">
    <source>
        <dbReference type="ARBA" id="ARBA00022857"/>
    </source>
</evidence>
<dbReference type="RefSeq" id="WP_092215457.1">
    <property type="nucleotide sequence ID" value="NZ_FMUX01000030.1"/>
</dbReference>
<dbReference type="PANTHER" id="PTHR43238:SF1">
    <property type="entry name" value="GDP-L-FUCOSE SYNTHASE"/>
    <property type="match status" value="1"/>
</dbReference>
<dbReference type="FunFam" id="3.40.50.720:FF:000101">
    <property type="entry name" value="GDP-L-fucose synthase"/>
    <property type="match status" value="1"/>
</dbReference>
<evidence type="ECO:0000256" key="7">
    <source>
        <dbReference type="ARBA" id="ARBA00023268"/>
    </source>
</evidence>
<feature type="binding site" evidence="9">
    <location>
        <begin position="106"/>
        <end position="109"/>
    </location>
    <ligand>
        <name>NADP(+)</name>
        <dbReference type="ChEBI" id="CHEBI:58349"/>
    </ligand>
</feature>
<feature type="binding site" evidence="9">
    <location>
        <position position="141"/>
    </location>
    <ligand>
        <name>NADP(+)</name>
        <dbReference type="ChEBI" id="CHEBI:58349"/>
    </ligand>
</feature>
<accession>A0A1G5JFK7</accession>
<organism evidence="11 12">
    <name type="scientific">Desulfoluna spongiiphila</name>
    <dbReference type="NCBI Taxonomy" id="419481"/>
    <lineage>
        <taxon>Bacteria</taxon>
        <taxon>Pseudomonadati</taxon>
        <taxon>Thermodesulfobacteriota</taxon>
        <taxon>Desulfobacteria</taxon>
        <taxon>Desulfobacterales</taxon>
        <taxon>Desulfolunaceae</taxon>
        <taxon>Desulfoluna</taxon>
    </lineage>
</organism>
<evidence type="ECO:0000256" key="2">
    <source>
        <dbReference type="ARBA" id="ARBA00005959"/>
    </source>
</evidence>
<dbReference type="SUPFAM" id="SSF51735">
    <property type="entry name" value="NAD(P)-binding Rossmann-fold domains"/>
    <property type="match status" value="1"/>
</dbReference>
<feature type="domain" description="NAD-dependent epimerase/dehydratase" evidence="10">
    <location>
        <begin position="229"/>
        <end position="297"/>
    </location>
</feature>
<sequence length="365" mass="40363">MNKGSKIYVAGHRGLVGSAIVGCLERDGFNNIVTRTHAELDLTRQDQVEAFFVQARPEYVFLSAAKVGGIMANSTYPAEFIYQNLIIAANVIHSSYKTGVKKLLNLGSSCIYPKLAFQPLKEEYLLTGELEPTNEAYALAKISAIKLCRYYNQQYGTNFISVMPTNLYGPGDNFNLETSHVLPALIRKMHLGKCLQMGDLDALRADLDRRPIEGIDGSVPEKQILSILNKYGISVEHNDERSDLHSVMNSTSSVVVSLWGTGSPFREFLHANDLADACVYLMQKYNANELGEFVNIGTGVDLMIKELAAMVVDVVGYKGKVSWDQTKPDGTPQKLLDLTKLQSVGWKSSISLKDGLENSYKSYVN</sequence>
<feature type="binding site" evidence="9">
    <location>
        <position position="180"/>
    </location>
    <ligand>
        <name>NADP(+)</name>
        <dbReference type="ChEBI" id="CHEBI:58349"/>
    </ligand>
</feature>
<keyword evidence="7 9" id="KW-0511">Multifunctional enzyme</keyword>